<protein>
    <submittedName>
        <fullName evidence="1">Uncharacterized protein</fullName>
    </submittedName>
</protein>
<gene>
    <name evidence="1" type="ORF">P7D78_20500</name>
</gene>
<evidence type="ECO:0000313" key="1">
    <source>
        <dbReference type="EMBL" id="MDT2540490.1"/>
    </source>
</evidence>
<proteinExistence type="predicted"/>
<dbReference type="AlphaFoldDB" id="A0AAW8T6R3"/>
<reference evidence="1" key="1">
    <citation type="submission" date="2023-03" db="EMBL/GenBank/DDBJ databases">
        <authorList>
            <person name="Shen W."/>
            <person name="Cai J."/>
        </authorList>
    </citation>
    <scope>NUCLEOTIDE SEQUENCE</scope>
    <source>
        <strain evidence="1">B646-2</strain>
    </source>
</reference>
<accession>A0AAW8T6R3</accession>
<sequence>MSVDAEKFAQSVVSSSDSKLDLQEKLNMYIEAKKLAEEFNQRDENNSSTFIPY</sequence>
<name>A0AAW8T6R3_9ENTE</name>
<organism evidence="1 2">
    <name type="scientific">Enterococcus raffinosus</name>
    <dbReference type="NCBI Taxonomy" id="71452"/>
    <lineage>
        <taxon>Bacteria</taxon>
        <taxon>Bacillati</taxon>
        <taxon>Bacillota</taxon>
        <taxon>Bacilli</taxon>
        <taxon>Lactobacillales</taxon>
        <taxon>Enterococcaceae</taxon>
        <taxon>Enterococcus</taxon>
    </lineage>
</organism>
<dbReference type="GeneID" id="69571302"/>
<dbReference type="RefSeq" id="WP_161349363.1">
    <property type="nucleotide sequence ID" value="NZ_BTSP01000053.1"/>
</dbReference>
<evidence type="ECO:0000313" key="2">
    <source>
        <dbReference type="Proteomes" id="UP001249240"/>
    </source>
</evidence>
<dbReference type="EMBL" id="JARPXM010000047">
    <property type="protein sequence ID" value="MDT2540490.1"/>
    <property type="molecule type" value="Genomic_DNA"/>
</dbReference>
<comment type="caution">
    <text evidence="1">The sequence shown here is derived from an EMBL/GenBank/DDBJ whole genome shotgun (WGS) entry which is preliminary data.</text>
</comment>
<dbReference type="Proteomes" id="UP001249240">
    <property type="component" value="Unassembled WGS sequence"/>
</dbReference>